<comment type="caution">
    <text evidence="2">The sequence shown here is derived from an EMBL/GenBank/DDBJ whole genome shotgun (WGS) entry which is preliminary data.</text>
</comment>
<name>A0AAX3J223_9GAMM</name>
<proteinExistence type="predicted"/>
<reference evidence="2 3" key="1">
    <citation type="submission" date="2019-10" db="EMBL/GenBank/DDBJ databases">
        <authorList>
            <person name="Karimi E."/>
        </authorList>
    </citation>
    <scope>NUCLEOTIDE SEQUENCE [LARGE SCALE GENOMIC DNA]</scope>
    <source>
        <strain evidence="2">Pantoea sp. 111</strain>
    </source>
</reference>
<evidence type="ECO:0000313" key="2">
    <source>
        <dbReference type="EMBL" id="VXB22619.1"/>
    </source>
</evidence>
<sequence>MSVGQPRGGLTPDSLVEDEATMLTAT</sequence>
<protein>
    <submittedName>
        <fullName evidence="2">Uncharacterized protein</fullName>
    </submittedName>
</protein>
<feature type="region of interest" description="Disordered" evidence="1">
    <location>
        <begin position="1"/>
        <end position="26"/>
    </location>
</feature>
<gene>
    <name evidence="2" type="ORF">PANT111_130093</name>
</gene>
<dbReference type="EMBL" id="CABWMH010000005">
    <property type="protein sequence ID" value="VXB22619.1"/>
    <property type="molecule type" value="Genomic_DNA"/>
</dbReference>
<evidence type="ECO:0000313" key="3">
    <source>
        <dbReference type="Proteomes" id="UP000433737"/>
    </source>
</evidence>
<evidence type="ECO:0000256" key="1">
    <source>
        <dbReference type="SAM" id="MobiDB-lite"/>
    </source>
</evidence>
<organism evidence="2 3">
    <name type="scientific">Pantoea brenneri</name>
    <dbReference type="NCBI Taxonomy" id="472694"/>
    <lineage>
        <taxon>Bacteria</taxon>
        <taxon>Pseudomonadati</taxon>
        <taxon>Pseudomonadota</taxon>
        <taxon>Gammaproteobacteria</taxon>
        <taxon>Enterobacterales</taxon>
        <taxon>Erwiniaceae</taxon>
        <taxon>Pantoea</taxon>
    </lineage>
</organism>
<dbReference type="AlphaFoldDB" id="A0AAX3J223"/>
<accession>A0AAX3J223</accession>
<dbReference type="Proteomes" id="UP000433737">
    <property type="component" value="Unassembled WGS sequence"/>
</dbReference>